<dbReference type="InterPro" id="IPR032710">
    <property type="entry name" value="NTF2-like_dom_sf"/>
</dbReference>
<keyword evidence="1" id="KW-0413">Isomerase</keyword>
<evidence type="ECO:0000313" key="2">
    <source>
        <dbReference type="Proteomes" id="UP000010305"/>
    </source>
</evidence>
<protein>
    <submittedName>
        <fullName evidence="1">DNA topoisomerase I</fullName>
    </submittedName>
</protein>
<organism evidence="1 2">
    <name type="scientific">SAR86 cluster bacterium SAR86A</name>
    <dbReference type="NCBI Taxonomy" id="1123866"/>
    <lineage>
        <taxon>Bacteria</taxon>
        <taxon>Pseudomonadati</taxon>
        <taxon>Pseudomonadota</taxon>
        <taxon>Gammaproteobacteria</taxon>
        <taxon>SAR86 cluster</taxon>
    </lineage>
</organism>
<reference evidence="1 2" key="1">
    <citation type="journal article" date="2012" name="ISME J.">
        <title>Genomic insights to SAR86, an abundant and uncultivated marine bacterial lineage.</title>
        <authorList>
            <person name="Dupont C.L."/>
            <person name="Rusch D.B."/>
            <person name="Yooseph S."/>
            <person name="Lombardo M.J."/>
            <person name="Richter R.A."/>
            <person name="Valas R."/>
            <person name="Novotny M."/>
            <person name="Yee-Greenbaum J."/>
            <person name="Selengut J.D."/>
            <person name="Haft D.H."/>
            <person name="Halpern A.L."/>
            <person name="Lasken R.S."/>
            <person name="Nealson K."/>
            <person name="Friedman R."/>
            <person name="Venter J.C."/>
        </authorList>
    </citation>
    <scope>NUCLEOTIDE SEQUENCE [LARGE SCALE GENOMIC DNA]</scope>
</reference>
<dbReference type="Gene3D" id="3.10.450.50">
    <property type="match status" value="1"/>
</dbReference>
<dbReference type="Proteomes" id="UP000010305">
    <property type="component" value="Unassembled WGS sequence"/>
</dbReference>
<dbReference type="HOGENOM" id="CLU_1694282_0_0_6"/>
<sequence length="155" mass="18066">MKKLIMICCVFSAVSCTVNNEDDLNKFEIQKLYRLYVNDFIANDFESIASYFDTPVELKSFNDIAETNEDVIRFFKDFKANIQEGYAYSVIDYISVTNINDDTYLLCADYSRFDNNDKLLFEGRTHYVYINTSDGWKINSLEPKDRSTDVPCVLK</sequence>
<accession>J4UZK3</accession>
<dbReference type="AlphaFoldDB" id="J4UZK3"/>
<proteinExistence type="predicted"/>
<dbReference type="SUPFAM" id="SSF54427">
    <property type="entry name" value="NTF2-like"/>
    <property type="match status" value="1"/>
</dbReference>
<dbReference type="EMBL" id="JH611156">
    <property type="protein sequence ID" value="EJP71822.1"/>
    <property type="molecule type" value="Genomic_DNA"/>
</dbReference>
<name>J4UZK3_9GAMM</name>
<gene>
    <name evidence="1" type="ORF">NT01SARS_0302</name>
</gene>
<dbReference type="GO" id="GO:0016853">
    <property type="term" value="F:isomerase activity"/>
    <property type="evidence" value="ECO:0007669"/>
    <property type="project" value="UniProtKB-KW"/>
</dbReference>
<dbReference type="PROSITE" id="PS51257">
    <property type="entry name" value="PROKAR_LIPOPROTEIN"/>
    <property type="match status" value="1"/>
</dbReference>
<evidence type="ECO:0000313" key="1">
    <source>
        <dbReference type="EMBL" id="EJP71822.1"/>
    </source>
</evidence>